<evidence type="ECO:0000313" key="2">
    <source>
        <dbReference type="EMBL" id="EXA31105.1"/>
    </source>
</evidence>
<feature type="region of interest" description="Disordered" evidence="1">
    <location>
        <begin position="15"/>
        <end position="154"/>
    </location>
</feature>
<gene>
    <name evidence="2" type="ORF">FOVG_17588</name>
</gene>
<protein>
    <submittedName>
        <fullName evidence="2">Uncharacterized protein</fullName>
    </submittedName>
</protein>
<dbReference type="Proteomes" id="UP000030751">
    <property type="component" value="Unassembled WGS sequence"/>
</dbReference>
<reference evidence="2" key="1">
    <citation type="submission" date="2011-10" db="EMBL/GenBank/DDBJ databases">
        <title>The Genome Sequence of Fusarium oxysporum HDV247.</title>
        <authorList>
            <consortium name="The Broad Institute Genome Sequencing Platform"/>
            <person name="Ma L.-J."/>
            <person name="Gale L.R."/>
            <person name="Schwartz D.C."/>
            <person name="Zhou S."/>
            <person name="Corby-Kistler H."/>
            <person name="Young S.K."/>
            <person name="Zeng Q."/>
            <person name="Gargeya S."/>
            <person name="Fitzgerald M."/>
            <person name="Haas B."/>
            <person name="Abouelleil A."/>
            <person name="Alvarado L."/>
            <person name="Arachchi H.M."/>
            <person name="Berlin A."/>
            <person name="Brown A."/>
            <person name="Chapman S.B."/>
            <person name="Chen Z."/>
            <person name="Dunbar C."/>
            <person name="Freedman E."/>
            <person name="Gearin G."/>
            <person name="Goldberg J."/>
            <person name="Griggs A."/>
            <person name="Gujja S."/>
            <person name="Heiman D."/>
            <person name="Howarth C."/>
            <person name="Larson L."/>
            <person name="Lui A."/>
            <person name="MacDonald P.J.P."/>
            <person name="Montmayeur A."/>
            <person name="Murphy C."/>
            <person name="Neiman D."/>
            <person name="Pearson M."/>
            <person name="Priest M."/>
            <person name="Roberts A."/>
            <person name="Saif S."/>
            <person name="Shea T."/>
            <person name="Shenoy N."/>
            <person name="Sisk P."/>
            <person name="Stolte C."/>
            <person name="Sykes S."/>
            <person name="Wortman J."/>
            <person name="Nusbaum C."/>
            <person name="Birren B."/>
        </authorList>
    </citation>
    <scope>NUCLEOTIDE SEQUENCE [LARGE SCALE GENOMIC DNA]</scope>
    <source>
        <strain evidence="2">HDV247</strain>
    </source>
</reference>
<organism evidence="2">
    <name type="scientific">Fusarium oxysporum f. sp. pisi HDV247</name>
    <dbReference type="NCBI Taxonomy" id="1080344"/>
    <lineage>
        <taxon>Eukaryota</taxon>
        <taxon>Fungi</taxon>
        <taxon>Dikarya</taxon>
        <taxon>Ascomycota</taxon>
        <taxon>Pezizomycotina</taxon>
        <taxon>Sordariomycetes</taxon>
        <taxon>Hypocreomycetidae</taxon>
        <taxon>Hypocreales</taxon>
        <taxon>Nectriaceae</taxon>
        <taxon>Fusarium</taxon>
        <taxon>Fusarium oxysporum species complex</taxon>
    </lineage>
</organism>
<feature type="compositionally biased region" description="Low complexity" evidence="1">
    <location>
        <begin position="130"/>
        <end position="143"/>
    </location>
</feature>
<reference evidence="2" key="2">
    <citation type="submission" date="2012-05" db="EMBL/GenBank/DDBJ databases">
        <title>Annotation of the Genome Sequence of Fusarium oxysporum HDV247.</title>
        <authorList>
            <consortium name="The Broad Institute Genomics Platform"/>
            <person name="Ma L.-J."/>
            <person name="Corby-Kistler H."/>
            <person name="Broz K."/>
            <person name="Gale L.R."/>
            <person name="Jonkers W."/>
            <person name="O'Donnell K."/>
            <person name="Ploetz R."/>
            <person name="Steinberg C."/>
            <person name="Schwartz D.C."/>
            <person name="VanEtten H."/>
            <person name="Zhou S."/>
            <person name="Young S.K."/>
            <person name="Zeng Q."/>
            <person name="Gargeya S."/>
            <person name="Fitzgerald M."/>
            <person name="Abouelleil A."/>
            <person name="Alvarado L."/>
            <person name="Chapman S.B."/>
            <person name="Gainer-Dewar J."/>
            <person name="Goldberg J."/>
            <person name="Griggs A."/>
            <person name="Gujja S."/>
            <person name="Hansen M."/>
            <person name="Howarth C."/>
            <person name="Imamovic A."/>
            <person name="Ireland A."/>
            <person name="Larimer J."/>
            <person name="McCowan C."/>
            <person name="Murphy C."/>
            <person name="Pearson M."/>
            <person name="Poon T.W."/>
            <person name="Priest M."/>
            <person name="Roberts A."/>
            <person name="Saif S."/>
            <person name="Shea T."/>
            <person name="Sykes S."/>
            <person name="Wortman J."/>
            <person name="Nusbaum C."/>
            <person name="Birren B."/>
        </authorList>
    </citation>
    <scope>NUCLEOTIDE SEQUENCE</scope>
    <source>
        <strain evidence="2">HDV247</strain>
    </source>
</reference>
<feature type="compositionally biased region" description="Low complexity" evidence="1">
    <location>
        <begin position="110"/>
        <end position="123"/>
    </location>
</feature>
<name>W9NTI7_FUSOX</name>
<dbReference type="AlphaFoldDB" id="W9NTI7"/>
<proteinExistence type="predicted"/>
<feature type="compositionally biased region" description="Polar residues" evidence="1">
    <location>
        <begin position="49"/>
        <end position="61"/>
    </location>
</feature>
<dbReference type="EMBL" id="JH651023">
    <property type="protein sequence ID" value="EXA31105.1"/>
    <property type="molecule type" value="Genomic_DNA"/>
</dbReference>
<evidence type="ECO:0000256" key="1">
    <source>
        <dbReference type="SAM" id="MobiDB-lite"/>
    </source>
</evidence>
<sequence>MDAKKKRFEQWLCSVPDNFENDPLPFSTESYEGDGYGRQHKRQKRSDNRQGLPSPTPSNLPRTMANIDPSPLKRRRQYPDEPAQSDEAHDEVTPRPGRFQNHPTSERIPSSASSASGHSTSSSKYRKSMSSRSSSRQSAMLKSIRQDSGWAASY</sequence>
<dbReference type="HOGENOM" id="CLU_098717_0_0_1"/>
<accession>W9NTI7</accession>